<feature type="transmembrane region" description="Helical" evidence="2">
    <location>
        <begin position="295"/>
        <end position="317"/>
    </location>
</feature>
<dbReference type="OrthoDB" id="9783862at2"/>
<dbReference type="PANTHER" id="PTHR23308">
    <property type="entry name" value="NUCLEAR INHIBITOR OF PROTEIN PHOSPHATASE-1"/>
    <property type="match status" value="1"/>
</dbReference>
<feature type="compositionally biased region" description="Low complexity" evidence="1">
    <location>
        <begin position="347"/>
        <end position="359"/>
    </location>
</feature>
<evidence type="ECO:0000313" key="4">
    <source>
        <dbReference type="EMBL" id="SDZ17995.1"/>
    </source>
</evidence>
<dbReference type="PROSITE" id="PS50006">
    <property type="entry name" value="FHA_DOMAIN"/>
    <property type="match status" value="1"/>
</dbReference>
<dbReference type="SMART" id="SM00240">
    <property type="entry name" value="FHA"/>
    <property type="match status" value="1"/>
</dbReference>
<evidence type="ECO:0000256" key="1">
    <source>
        <dbReference type="SAM" id="MobiDB-lite"/>
    </source>
</evidence>
<dbReference type="AlphaFoldDB" id="A0A1H3QY64"/>
<feature type="compositionally biased region" description="Basic residues" evidence="1">
    <location>
        <begin position="238"/>
        <end position="248"/>
    </location>
</feature>
<dbReference type="InterPro" id="IPR000253">
    <property type="entry name" value="FHA_dom"/>
</dbReference>
<keyword evidence="2" id="KW-0472">Membrane</keyword>
<dbReference type="CDD" id="cd00060">
    <property type="entry name" value="FHA"/>
    <property type="match status" value="1"/>
</dbReference>
<gene>
    <name evidence="4" type="ORF">SAMN05421736_10792</name>
</gene>
<dbReference type="InterPro" id="IPR008984">
    <property type="entry name" value="SMAD_FHA_dom_sf"/>
</dbReference>
<dbReference type="InterPro" id="IPR045962">
    <property type="entry name" value="DUF6382"/>
</dbReference>
<organism evidence="4 5">
    <name type="scientific">Evansella caseinilytica</name>
    <dbReference type="NCBI Taxonomy" id="1503961"/>
    <lineage>
        <taxon>Bacteria</taxon>
        <taxon>Bacillati</taxon>
        <taxon>Bacillota</taxon>
        <taxon>Bacilli</taxon>
        <taxon>Bacillales</taxon>
        <taxon>Bacillaceae</taxon>
        <taxon>Evansella</taxon>
    </lineage>
</organism>
<evidence type="ECO:0000259" key="3">
    <source>
        <dbReference type="PROSITE" id="PS50006"/>
    </source>
</evidence>
<keyword evidence="2" id="KW-1133">Transmembrane helix</keyword>
<dbReference type="Pfam" id="PF19909">
    <property type="entry name" value="DUF6382"/>
    <property type="match status" value="1"/>
</dbReference>
<feature type="region of interest" description="Disordered" evidence="1">
    <location>
        <begin position="326"/>
        <end position="443"/>
    </location>
</feature>
<dbReference type="SUPFAM" id="SSF49879">
    <property type="entry name" value="SMAD/FHA domain"/>
    <property type="match status" value="1"/>
</dbReference>
<reference evidence="5" key="1">
    <citation type="submission" date="2016-10" db="EMBL/GenBank/DDBJ databases">
        <authorList>
            <person name="Varghese N."/>
            <person name="Submissions S."/>
        </authorList>
    </citation>
    <scope>NUCLEOTIDE SEQUENCE [LARGE SCALE GENOMIC DNA]</scope>
    <source>
        <strain evidence="5">SP</strain>
    </source>
</reference>
<evidence type="ECO:0000313" key="5">
    <source>
        <dbReference type="Proteomes" id="UP000198935"/>
    </source>
</evidence>
<dbReference type="STRING" id="1503961.SAMN05421736_10792"/>
<name>A0A1H3QY64_9BACI</name>
<keyword evidence="5" id="KW-1185">Reference proteome</keyword>
<feature type="region of interest" description="Disordered" evidence="1">
    <location>
        <begin position="210"/>
        <end position="261"/>
    </location>
</feature>
<feature type="compositionally biased region" description="Polar residues" evidence="1">
    <location>
        <begin position="424"/>
        <end position="442"/>
    </location>
</feature>
<dbReference type="Proteomes" id="UP000198935">
    <property type="component" value="Unassembled WGS sequence"/>
</dbReference>
<evidence type="ECO:0000256" key="2">
    <source>
        <dbReference type="SAM" id="Phobius"/>
    </source>
</evidence>
<proteinExistence type="predicted"/>
<feature type="domain" description="FHA" evidence="3">
    <location>
        <begin position="515"/>
        <end position="565"/>
    </location>
</feature>
<sequence length="596" mass="66676">MSSEIYDLTFEYHQKNGHYLMFYQKQSEEVTQEDIVALQLKMMQSNQIQNLLPLSVEEIDFKVRLYYDITSKQTLHQFLRERTLSSYDFYQLFIKILTTLEQSKLYMLNEHHYVLKEEFIFLGKDTQQLYLIYLPFQEIEKQTTTAAELKSLLLNVAKKNGSLMEQEFRSLLQYAEDPSFSFSGLKELLLQLQHRHPGAYHPLQQSEYSGHEAAEEQLADGTGSGAPPADINQPPIKTKGKKEKKQKKAEKADKGAAKSVTQPATLTSREKVYVVCIALLLLTGLFKLFEWMPNGATLLGSVGAGSIIVVLTIFILVRGRWPFRKAPSTYGKPTEKKKSAAVAAKNQPAPSASPVAQVPKHATGNRAAVSQGGAKRTYPSYEPAPRQQDVLLAPQQSSYQQDSHHGGAAWQEPTPSPKAERGMVQQNGGMNQPSGGMTQQNNHQEKNSGYFVVGNAPKELSEPEVSATMMLSEEENATVLLGDDNEPLLTTEPPPFLEIRRGEQVEKIVIDKDRFIIGRNQTAVNYVEDSVGISRIHLELAKVDDKWGLRDLGSKNGTKVNGHPLVPHKIYALNADDLIAIGKVKYCFKQESGIPK</sequence>
<dbReference type="InterPro" id="IPR050923">
    <property type="entry name" value="Cell_Proc_Reg/RNA_Proc"/>
</dbReference>
<dbReference type="Pfam" id="PF00498">
    <property type="entry name" value="FHA"/>
    <property type="match status" value="1"/>
</dbReference>
<protein>
    <submittedName>
        <fullName evidence="4">FHA domain-containing protein</fullName>
    </submittedName>
</protein>
<dbReference type="EMBL" id="FNPI01000007">
    <property type="protein sequence ID" value="SDZ17995.1"/>
    <property type="molecule type" value="Genomic_DNA"/>
</dbReference>
<keyword evidence="2" id="KW-0812">Transmembrane</keyword>
<dbReference type="Gene3D" id="2.60.200.20">
    <property type="match status" value="1"/>
</dbReference>
<accession>A0A1H3QY64</accession>